<dbReference type="Proteomes" id="UP001249851">
    <property type="component" value="Unassembled WGS sequence"/>
</dbReference>
<dbReference type="EMBL" id="JARQWQ010000046">
    <property type="protein sequence ID" value="KAK2558092.1"/>
    <property type="molecule type" value="Genomic_DNA"/>
</dbReference>
<evidence type="ECO:0000256" key="2">
    <source>
        <dbReference type="ARBA" id="ARBA00007655"/>
    </source>
</evidence>
<keyword evidence="5" id="KW-0472">Membrane</keyword>
<reference evidence="7" key="2">
    <citation type="journal article" date="2023" name="Science">
        <title>Genomic signatures of disease resistance in endangered staghorn corals.</title>
        <authorList>
            <person name="Vollmer S.V."/>
            <person name="Selwyn J.D."/>
            <person name="Despard B.A."/>
            <person name="Roesel C.L."/>
        </authorList>
    </citation>
    <scope>NUCLEOTIDE SEQUENCE</scope>
    <source>
        <strain evidence="7">K2</strain>
    </source>
</reference>
<protein>
    <submittedName>
        <fullName evidence="7">Chloride intracellular channel protein 2</fullName>
    </submittedName>
</protein>
<dbReference type="PANTHER" id="PTHR43920:SF5">
    <property type="entry name" value="CHLORIDE INTRACELLULAR CHANNEL CLIC"/>
    <property type="match status" value="1"/>
</dbReference>
<dbReference type="InterPro" id="IPR036282">
    <property type="entry name" value="Glutathione-S-Trfase_C_sf"/>
</dbReference>
<comment type="caution">
    <text evidence="7">The sequence shown here is derived from an EMBL/GenBank/DDBJ whole genome shotgun (WGS) entry which is preliminary data.</text>
</comment>
<comment type="similarity">
    <text evidence="2">Belongs to the chloride channel CLIC family.</text>
</comment>
<dbReference type="GO" id="GO:0005737">
    <property type="term" value="C:cytoplasm"/>
    <property type="evidence" value="ECO:0007669"/>
    <property type="project" value="TreeGrafter"/>
</dbReference>
<evidence type="ECO:0000256" key="3">
    <source>
        <dbReference type="ARBA" id="ARBA00022692"/>
    </source>
</evidence>
<dbReference type="PANTHER" id="PTHR43920">
    <property type="entry name" value="CHLORIDE INTRACELLULAR CHANNEL, ISOFORM A"/>
    <property type="match status" value="1"/>
</dbReference>
<keyword evidence="8" id="KW-1185">Reference proteome</keyword>
<sequence>MADDPGLTLYVKAPPKPAVGQDDLQLGADVFAQRFMMMLVLKDVSVNIVPVDVIRDNSMKKLPALELDEELIEDPGKIEEFLERLEPHLTSDDKNVNELVVSGYGSKVYHSFCKVMKSTETPTEDNLKKFMGELKNLDSFLRPDKMPGKYLGGDSMLLPDCILLPKLLHIKVVSKALINLEIPEEFEGIHRYMDAAYGKDDESFSKSVVAFTKTCPSEDVIVDAWARSVKFDNPLLHRKKKATAS</sequence>
<organism evidence="7 8">
    <name type="scientific">Acropora cervicornis</name>
    <name type="common">Staghorn coral</name>
    <dbReference type="NCBI Taxonomy" id="6130"/>
    <lineage>
        <taxon>Eukaryota</taxon>
        <taxon>Metazoa</taxon>
        <taxon>Cnidaria</taxon>
        <taxon>Anthozoa</taxon>
        <taxon>Hexacorallia</taxon>
        <taxon>Scleractinia</taxon>
        <taxon>Astrocoeniina</taxon>
        <taxon>Acroporidae</taxon>
        <taxon>Acropora</taxon>
    </lineage>
</organism>
<accession>A0AAD9V1W6</accession>
<dbReference type="GO" id="GO:0016020">
    <property type="term" value="C:membrane"/>
    <property type="evidence" value="ECO:0007669"/>
    <property type="project" value="UniProtKB-SubCell"/>
</dbReference>
<dbReference type="Pfam" id="PF22441">
    <property type="entry name" value="CLIC-like_N"/>
    <property type="match status" value="1"/>
</dbReference>
<evidence type="ECO:0000259" key="6">
    <source>
        <dbReference type="Pfam" id="PF22441"/>
    </source>
</evidence>
<keyword evidence="3" id="KW-0812">Transmembrane</keyword>
<dbReference type="Gene3D" id="3.40.30.10">
    <property type="entry name" value="Glutaredoxin"/>
    <property type="match status" value="1"/>
</dbReference>
<comment type="subcellular location">
    <subcellularLocation>
        <location evidence="1">Membrane</location>
        <topology evidence="1">Single-pass membrane protein</topology>
    </subcellularLocation>
</comment>
<dbReference type="GO" id="GO:0005254">
    <property type="term" value="F:chloride channel activity"/>
    <property type="evidence" value="ECO:0007669"/>
    <property type="project" value="TreeGrafter"/>
</dbReference>
<name>A0AAD9V1W6_ACRCE</name>
<evidence type="ECO:0000256" key="1">
    <source>
        <dbReference type="ARBA" id="ARBA00004167"/>
    </source>
</evidence>
<gene>
    <name evidence="7" type="ORF">P5673_019667</name>
</gene>
<evidence type="ECO:0000256" key="5">
    <source>
        <dbReference type="ARBA" id="ARBA00023136"/>
    </source>
</evidence>
<evidence type="ECO:0000313" key="7">
    <source>
        <dbReference type="EMBL" id="KAK2558092.1"/>
    </source>
</evidence>
<dbReference type="InterPro" id="IPR053823">
    <property type="entry name" value="CLIC_N"/>
</dbReference>
<feature type="domain" description="CLIC N-terminal" evidence="6">
    <location>
        <begin position="9"/>
        <end position="84"/>
    </location>
</feature>
<evidence type="ECO:0000313" key="8">
    <source>
        <dbReference type="Proteomes" id="UP001249851"/>
    </source>
</evidence>
<dbReference type="Gene3D" id="1.20.1050.10">
    <property type="match status" value="1"/>
</dbReference>
<dbReference type="SUPFAM" id="SSF52833">
    <property type="entry name" value="Thioredoxin-like"/>
    <property type="match status" value="1"/>
</dbReference>
<reference evidence="7" key="1">
    <citation type="journal article" date="2023" name="G3 (Bethesda)">
        <title>Whole genome assembly and annotation of the endangered Caribbean coral Acropora cervicornis.</title>
        <authorList>
            <person name="Selwyn J.D."/>
            <person name="Vollmer S.V."/>
        </authorList>
    </citation>
    <scope>NUCLEOTIDE SEQUENCE</scope>
    <source>
        <strain evidence="7">K2</strain>
    </source>
</reference>
<dbReference type="AlphaFoldDB" id="A0AAD9V1W6"/>
<keyword evidence="4" id="KW-1133">Transmembrane helix</keyword>
<dbReference type="InterPro" id="IPR036249">
    <property type="entry name" value="Thioredoxin-like_sf"/>
</dbReference>
<evidence type="ECO:0000256" key="4">
    <source>
        <dbReference type="ARBA" id="ARBA00022989"/>
    </source>
</evidence>
<proteinExistence type="inferred from homology"/>
<dbReference type="SUPFAM" id="SSF47616">
    <property type="entry name" value="GST C-terminal domain-like"/>
    <property type="match status" value="1"/>
</dbReference>